<organism evidence="1">
    <name type="scientific">Zea mays</name>
    <name type="common">Maize</name>
    <dbReference type="NCBI Taxonomy" id="4577"/>
    <lineage>
        <taxon>Eukaryota</taxon>
        <taxon>Viridiplantae</taxon>
        <taxon>Streptophyta</taxon>
        <taxon>Embryophyta</taxon>
        <taxon>Tracheophyta</taxon>
        <taxon>Spermatophyta</taxon>
        <taxon>Magnoliopsida</taxon>
        <taxon>Liliopsida</taxon>
        <taxon>Poales</taxon>
        <taxon>Poaceae</taxon>
        <taxon>PACMAD clade</taxon>
        <taxon>Panicoideae</taxon>
        <taxon>Andropogonodae</taxon>
        <taxon>Andropogoneae</taxon>
        <taxon>Tripsacinae</taxon>
        <taxon>Zea</taxon>
    </lineage>
</organism>
<gene>
    <name evidence="1" type="ORF">Zm00014a_001664</name>
</gene>
<evidence type="ECO:0000313" key="1">
    <source>
        <dbReference type="EMBL" id="PWZ52485.1"/>
    </source>
</evidence>
<sequence>MFLLVADVFQALIKCNGGTKHPIVSGPPVVL</sequence>
<dbReference type="EMBL" id="NCVQ01000001">
    <property type="protein sequence ID" value="PWZ52485.1"/>
    <property type="molecule type" value="Genomic_DNA"/>
</dbReference>
<accession>A0A317Y1T5</accession>
<comment type="caution">
    <text evidence="1">The sequence shown here is derived from an EMBL/GenBank/DDBJ whole genome shotgun (WGS) entry which is preliminary data.</text>
</comment>
<reference evidence="1" key="1">
    <citation type="journal article" date="2018" name="Nat. Genet.">
        <title>Extensive intraspecific gene order and gene structural variations between Mo17 and other maize genomes.</title>
        <authorList>
            <person name="Sun S."/>
            <person name="Zhou Y."/>
            <person name="Chen J."/>
            <person name="Shi J."/>
            <person name="Zhao H."/>
            <person name="Zhao H."/>
            <person name="Song W."/>
            <person name="Zhang M."/>
            <person name="Cui Y."/>
            <person name="Dong X."/>
            <person name="Liu H."/>
            <person name="Ma X."/>
            <person name="Jiao Y."/>
            <person name="Wang B."/>
            <person name="Wei X."/>
            <person name="Stein J.C."/>
            <person name="Glaubitz J.C."/>
            <person name="Lu F."/>
            <person name="Yu G."/>
            <person name="Liang C."/>
            <person name="Fengler K."/>
            <person name="Li B."/>
            <person name="Rafalski A."/>
            <person name="Schnable P.S."/>
            <person name="Ware D.H."/>
            <person name="Buckler E.S."/>
            <person name="Lai J."/>
        </authorList>
    </citation>
    <scope>NUCLEOTIDE SEQUENCE [LARGE SCALE GENOMIC DNA]</scope>
    <source>
        <tissue evidence="1">Seedling</tissue>
    </source>
</reference>
<dbReference type="AlphaFoldDB" id="A0A317Y1T5"/>
<dbReference type="Proteomes" id="UP000251960">
    <property type="component" value="Chromosome 1"/>
</dbReference>
<name>A0A317Y1T5_MAIZE</name>
<protein>
    <submittedName>
        <fullName evidence="1">Uncharacterized protein</fullName>
    </submittedName>
</protein>
<proteinExistence type="predicted"/>